<keyword evidence="2" id="KW-1185">Reference proteome</keyword>
<evidence type="ECO:0000313" key="2">
    <source>
        <dbReference type="Proteomes" id="UP000323537"/>
    </source>
</evidence>
<dbReference type="EMBL" id="FOPZ01000006">
    <property type="protein sequence ID" value="SFH50677.1"/>
    <property type="molecule type" value="Genomic_DNA"/>
</dbReference>
<organism evidence="1 2">
    <name type="scientific">Halorubrum aquaticum</name>
    <dbReference type="NCBI Taxonomy" id="387340"/>
    <lineage>
        <taxon>Archaea</taxon>
        <taxon>Methanobacteriati</taxon>
        <taxon>Methanobacteriota</taxon>
        <taxon>Stenosarchaea group</taxon>
        <taxon>Halobacteria</taxon>
        <taxon>Halobacteriales</taxon>
        <taxon>Haloferacaceae</taxon>
        <taxon>Halorubrum</taxon>
    </lineage>
</organism>
<proteinExistence type="predicted"/>
<name>A0A1I3AKU5_9EURY</name>
<accession>A0A1I3AKU5</accession>
<dbReference type="AlphaFoldDB" id="A0A1I3AKU5"/>
<dbReference type="RefSeq" id="WP_149784119.1">
    <property type="nucleotide sequence ID" value="NZ_BAAADP010000004.1"/>
</dbReference>
<reference evidence="1 2" key="1">
    <citation type="submission" date="2016-10" db="EMBL/GenBank/DDBJ databases">
        <authorList>
            <person name="Varghese N."/>
            <person name="Submissions S."/>
        </authorList>
    </citation>
    <scope>NUCLEOTIDE SEQUENCE [LARGE SCALE GENOMIC DNA]</scope>
    <source>
        <strain evidence="1 2">CGMCC 1.6377</strain>
    </source>
</reference>
<evidence type="ECO:0000313" key="1">
    <source>
        <dbReference type="EMBL" id="SFH50677.1"/>
    </source>
</evidence>
<dbReference type="Proteomes" id="UP000323537">
    <property type="component" value="Unassembled WGS sequence"/>
</dbReference>
<gene>
    <name evidence="1" type="ORF">SAMN04488066_10688</name>
</gene>
<sequence length="61" mass="6879">MDISQQESQMAETMVKEHLKEALDEADPLEKDYHIRSALQRIVSEEMNGPKMGSNGCVESL</sequence>
<protein>
    <submittedName>
        <fullName evidence="1">Uncharacterized protein</fullName>
    </submittedName>
</protein>